<proteinExistence type="inferred from homology"/>
<dbReference type="GO" id="GO:0003924">
    <property type="term" value="F:GTPase activity"/>
    <property type="evidence" value="ECO:0007669"/>
    <property type="project" value="InterPro"/>
</dbReference>
<dbReference type="InterPro" id="IPR025867">
    <property type="entry name" value="MnmE_helical"/>
</dbReference>
<evidence type="ECO:0000259" key="8">
    <source>
        <dbReference type="Pfam" id="PF10396"/>
    </source>
</evidence>
<dbReference type="Pfam" id="PF10396">
    <property type="entry name" value="TrmE_N"/>
    <property type="match status" value="1"/>
</dbReference>
<dbReference type="InterPro" id="IPR018948">
    <property type="entry name" value="GTP-bd_TrmE_N"/>
</dbReference>
<dbReference type="GO" id="GO:0002098">
    <property type="term" value="P:tRNA wobble uridine modification"/>
    <property type="evidence" value="ECO:0007669"/>
    <property type="project" value="TreeGrafter"/>
</dbReference>
<keyword evidence="11" id="KW-1185">Reference proteome</keyword>
<organism evidence="10 11">
    <name type="scientific">[Candida] subhashii</name>
    <dbReference type="NCBI Taxonomy" id="561895"/>
    <lineage>
        <taxon>Eukaryota</taxon>
        <taxon>Fungi</taxon>
        <taxon>Dikarya</taxon>
        <taxon>Ascomycota</taxon>
        <taxon>Saccharomycotina</taxon>
        <taxon>Pichiomycetes</taxon>
        <taxon>Debaryomycetaceae</taxon>
        <taxon>Spathaspora</taxon>
    </lineage>
</organism>
<name>A0A8J5QQN2_9ASCO</name>
<dbReference type="Pfam" id="PF01926">
    <property type="entry name" value="MMR_HSR1"/>
    <property type="match status" value="1"/>
</dbReference>
<dbReference type="InterPro" id="IPR004520">
    <property type="entry name" value="GTPase_MnmE"/>
</dbReference>
<comment type="caution">
    <text evidence="10">The sequence shown here is derived from an EMBL/GenBank/DDBJ whole genome shotgun (WGS) entry which is preliminary data.</text>
</comment>
<dbReference type="InterPro" id="IPR006073">
    <property type="entry name" value="GTP-bd"/>
</dbReference>
<dbReference type="NCBIfam" id="NF003661">
    <property type="entry name" value="PRK05291.1-3"/>
    <property type="match status" value="1"/>
</dbReference>
<evidence type="ECO:0000256" key="5">
    <source>
        <dbReference type="ARBA" id="ARBA00023134"/>
    </source>
</evidence>
<evidence type="ECO:0000256" key="4">
    <source>
        <dbReference type="ARBA" id="ARBA00022741"/>
    </source>
</evidence>
<evidence type="ECO:0000256" key="6">
    <source>
        <dbReference type="RuleBase" id="RU003313"/>
    </source>
</evidence>
<dbReference type="CDD" id="cd04164">
    <property type="entry name" value="trmE"/>
    <property type="match status" value="1"/>
</dbReference>
<evidence type="ECO:0000256" key="1">
    <source>
        <dbReference type="ARBA" id="ARBA00004173"/>
    </source>
</evidence>
<keyword evidence="4 6" id="KW-0547">Nucleotide-binding</keyword>
<evidence type="ECO:0000313" key="10">
    <source>
        <dbReference type="EMBL" id="KAG7664688.1"/>
    </source>
</evidence>
<evidence type="ECO:0000259" key="9">
    <source>
        <dbReference type="Pfam" id="PF12631"/>
    </source>
</evidence>
<accession>A0A8J5QQN2</accession>
<sequence length="507" mass="56382">MIFRLLQVSPRYGSKWYNFRSLSTHIQPKNDLSPTIFALSTKLGKSAIAVIRISGPQSQYIYHQLTKSTNPPKNRFASVRKLYSSSTTTQLLDEALTIYLPGPKTYTGQDLLELHLHGGIAIIRSVLEAIKQLHDPNNGVIIRQAEPGEFSRQAFLNGRFDLTELEGISEMINAETESQRIATLASMTGKTKGEFLKWRQDILNNIANLTTIIDFGEDQDLEETLHLLDDVGQHIMIVETEIKQYLEKVKSSEVLLRGIQLALLGPPNAGKSSILNILANKEAAIVSEIAGTTRDVIDIPLEIGGYKVVLGDTAGIRSINLADQIEQEGIKRAKAKSLNCEFVVVVIDPIAHSDLSELKDHLHLLLQANKSMLIVLNKEDLYPGIKHRLIEEYSEKLDVPTNLFRVVSCSTGSGISELRNSLIHEFKVITQSETSDPIIVSSRIQDLLENDVLYGFQQFYHWKDQDDVVLAAESLRQSVEGIGKITGQAIGIEEILGVVFSNFCIGK</sequence>
<dbReference type="Pfam" id="PF12631">
    <property type="entry name" value="MnmE_helical"/>
    <property type="match status" value="1"/>
</dbReference>
<dbReference type="GeneID" id="73468585"/>
<reference evidence="10 11" key="1">
    <citation type="journal article" date="2021" name="DNA Res.">
        <title>Genome analysis of Candida subhashii reveals its hybrid nature and dual mitochondrial genome conformations.</title>
        <authorList>
            <person name="Mixao V."/>
            <person name="Hegedusova E."/>
            <person name="Saus E."/>
            <person name="Pryszcz L.P."/>
            <person name="Cillingova A."/>
            <person name="Nosek J."/>
            <person name="Gabaldon T."/>
        </authorList>
    </citation>
    <scope>NUCLEOTIDE SEQUENCE [LARGE SCALE GENOMIC DNA]</scope>
    <source>
        <strain evidence="10 11">CBS 10753</strain>
    </source>
</reference>
<dbReference type="HAMAP" id="MF_00379">
    <property type="entry name" value="GTPase_MnmE"/>
    <property type="match status" value="1"/>
</dbReference>
<dbReference type="Proteomes" id="UP000694255">
    <property type="component" value="Unassembled WGS sequence"/>
</dbReference>
<dbReference type="FunFam" id="3.30.1360.120:FF:000007">
    <property type="entry name" value="tRNA modification GTPase GTPBP3, mitochondrial"/>
    <property type="match status" value="1"/>
</dbReference>
<feature type="domain" description="G" evidence="7">
    <location>
        <begin position="261"/>
        <end position="378"/>
    </location>
</feature>
<dbReference type="InterPro" id="IPR005225">
    <property type="entry name" value="Small_GTP-bd"/>
</dbReference>
<dbReference type="PANTHER" id="PTHR42714:SF2">
    <property type="entry name" value="TRNA MODIFICATION GTPASE GTPBP3, MITOCHONDRIAL"/>
    <property type="match status" value="1"/>
</dbReference>
<keyword evidence="3 6" id="KW-0819">tRNA processing</keyword>
<dbReference type="PANTHER" id="PTHR42714">
    <property type="entry name" value="TRNA MODIFICATION GTPASE GTPBP3"/>
    <property type="match status" value="1"/>
</dbReference>
<evidence type="ECO:0000313" key="11">
    <source>
        <dbReference type="Proteomes" id="UP000694255"/>
    </source>
</evidence>
<dbReference type="AlphaFoldDB" id="A0A8J5QQN2"/>
<evidence type="ECO:0000256" key="2">
    <source>
        <dbReference type="ARBA" id="ARBA00011043"/>
    </source>
</evidence>
<dbReference type="NCBIfam" id="TIGR00450">
    <property type="entry name" value="mnmE_trmE_thdF"/>
    <property type="match status" value="1"/>
</dbReference>
<dbReference type="CDD" id="cd14858">
    <property type="entry name" value="TrmE_N"/>
    <property type="match status" value="1"/>
</dbReference>
<dbReference type="EMBL" id="JAGSYN010000067">
    <property type="protein sequence ID" value="KAG7664688.1"/>
    <property type="molecule type" value="Genomic_DNA"/>
</dbReference>
<evidence type="ECO:0000259" key="7">
    <source>
        <dbReference type="Pfam" id="PF01926"/>
    </source>
</evidence>
<dbReference type="GO" id="GO:0005525">
    <property type="term" value="F:GTP binding"/>
    <property type="evidence" value="ECO:0007669"/>
    <property type="project" value="UniProtKB-KW"/>
</dbReference>
<gene>
    <name evidence="10" type="ORF">J8A68_001784</name>
</gene>
<keyword evidence="5 6" id="KW-0342">GTP-binding</keyword>
<dbReference type="GO" id="GO:0030488">
    <property type="term" value="P:tRNA methylation"/>
    <property type="evidence" value="ECO:0007669"/>
    <property type="project" value="TreeGrafter"/>
</dbReference>
<evidence type="ECO:0000256" key="3">
    <source>
        <dbReference type="ARBA" id="ARBA00022694"/>
    </source>
</evidence>
<dbReference type="GO" id="GO:0005739">
    <property type="term" value="C:mitochondrion"/>
    <property type="evidence" value="ECO:0007669"/>
    <property type="project" value="UniProtKB-SubCell"/>
</dbReference>
<dbReference type="InterPro" id="IPR031168">
    <property type="entry name" value="G_TrmE"/>
</dbReference>
<protein>
    <submittedName>
        <fullName evidence="10">MSS1</fullName>
    </submittedName>
</protein>
<dbReference type="NCBIfam" id="TIGR00231">
    <property type="entry name" value="small_GTP"/>
    <property type="match status" value="1"/>
</dbReference>
<comment type="similarity">
    <text evidence="2 6">Belongs to the TRAFAC class TrmE-Era-EngA-EngB-Septin-like GTPase superfamily. TrmE GTPase family.</text>
</comment>
<feature type="domain" description="MnmE helical" evidence="9">
    <location>
        <begin position="162"/>
        <end position="504"/>
    </location>
</feature>
<feature type="domain" description="GTP-binding protein TrmE N-terminal" evidence="8">
    <location>
        <begin position="35"/>
        <end position="159"/>
    </location>
</feature>
<comment type="subcellular location">
    <subcellularLocation>
        <location evidence="1">Mitochondrion</location>
    </subcellularLocation>
</comment>
<dbReference type="RefSeq" id="XP_049264920.1">
    <property type="nucleotide sequence ID" value="XM_049405465.1"/>
</dbReference>
<dbReference type="OrthoDB" id="188276at2759"/>